<protein>
    <submittedName>
        <fullName evidence="3">Helix-turn-helix domain protein</fullName>
    </submittedName>
</protein>
<evidence type="ECO:0000256" key="1">
    <source>
        <dbReference type="SAM" id="MobiDB-lite"/>
    </source>
</evidence>
<evidence type="ECO:0000313" key="4">
    <source>
        <dbReference type="Proteomes" id="UP000317178"/>
    </source>
</evidence>
<proteinExistence type="predicted"/>
<dbReference type="InterPro" id="IPR036594">
    <property type="entry name" value="Meth_synthase_dom"/>
</dbReference>
<dbReference type="RefSeq" id="WP_144994365.1">
    <property type="nucleotide sequence ID" value="NZ_CP036281.1"/>
</dbReference>
<name>A0A518CK64_9PLAN</name>
<organism evidence="3 4">
    <name type="scientific">Polystyrenella longa</name>
    <dbReference type="NCBI Taxonomy" id="2528007"/>
    <lineage>
        <taxon>Bacteria</taxon>
        <taxon>Pseudomonadati</taxon>
        <taxon>Planctomycetota</taxon>
        <taxon>Planctomycetia</taxon>
        <taxon>Planctomycetales</taxon>
        <taxon>Planctomycetaceae</taxon>
        <taxon>Polystyrenella</taxon>
    </lineage>
</organism>
<feature type="region of interest" description="Disordered" evidence="1">
    <location>
        <begin position="1"/>
        <end position="29"/>
    </location>
</feature>
<dbReference type="Gene3D" id="1.10.1240.10">
    <property type="entry name" value="Methionine synthase domain"/>
    <property type="match status" value="1"/>
</dbReference>
<dbReference type="AlphaFoldDB" id="A0A518CK64"/>
<dbReference type="EMBL" id="CP036281">
    <property type="protein sequence ID" value="QDU79616.1"/>
    <property type="molecule type" value="Genomic_DNA"/>
</dbReference>
<accession>A0A518CK64</accession>
<dbReference type="Pfam" id="PF12728">
    <property type="entry name" value="HTH_17"/>
    <property type="match status" value="1"/>
</dbReference>
<evidence type="ECO:0000259" key="2">
    <source>
        <dbReference type="Pfam" id="PF12728"/>
    </source>
</evidence>
<dbReference type="SUPFAM" id="SSF46955">
    <property type="entry name" value="Putative DNA-binding domain"/>
    <property type="match status" value="1"/>
</dbReference>
<dbReference type="GO" id="GO:0003677">
    <property type="term" value="F:DNA binding"/>
    <property type="evidence" value="ECO:0007669"/>
    <property type="project" value="InterPro"/>
</dbReference>
<sequence>MSKTNGTSKDSEEPKSAGQLSQLTPKQVARAMGVSESSVKRWCDAGEIVSTLTAGGHRRLSHESVQQFLRNNNHLDVDPDIFSLNFSFGKSDRALHRGKENFAEALLDGSEARLRQIVTDYLQAGHKPALIFDQILFAARAEVRKMIEDKQVDPYVDRLGTEICLRLMFEIRSNFLPPDSNSPSALTVGLDGSPDSLRVEAAEVLLYHEGWNARAIGCLIPFAQLKLLLQQHEPGLVYIDVEQIRDSSSFFHELSQVQQVAQQVGTALFIGGTANFDGEQVKQLSLSLVDCYDELVTQTRMELNRLKSV</sequence>
<evidence type="ECO:0000313" key="3">
    <source>
        <dbReference type="EMBL" id="QDU79616.1"/>
    </source>
</evidence>
<dbReference type="InterPro" id="IPR041657">
    <property type="entry name" value="HTH_17"/>
</dbReference>
<dbReference type="Gene3D" id="1.10.1660.10">
    <property type="match status" value="1"/>
</dbReference>
<dbReference type="InterPro" id="IPR010093">
    <property type="entry name" value="SinI_DNA-bd"/>
</dbReference>
<dbReference type="OrthoDB" id="264258at2"/>
<dbReference type="Proteomes" id="UP000317178">
    <property type="component" value="Chromosome"/>
</dbReference>
<dbReference type="InterPro" id="IPR009061">
    <property type="entry name" value="DNA-bd_dom_put_sf"/>
</dbReference>
<dbReference type="NCBIfam" id="TIGR01764">
    <property type="entry name" value="excise"/>
    <property type="match status" value="1"/>
</dbReference>
<reference evidence="3 4" key="1">
    <citation type="submission" date="2019-02" db="EMBL/GenBank/DDBJ databases">
        <title>Deep-cultivation of Planctomycetes and their phenomic and genomic characterization uncovers novel biology.</title>
        <authorList>
            <person name="Wiegand S."/>
            <person name="Jogler M."/>
            <person name="Boedeker C."/>
            <person name="Pinto D."/>
            <person name="Vollmers J."/>
            <person name="Rivas-Marin E."/>
            <person name="Kohn T."/>
            <person name="Peeters S.H."/>
            <person name="Heuer A."/>
            <person name="Rast P."/>
            <person name="Oberbeckmann S."/>
            <person name="Bunk B."/>
            <person name="Jeske O."/>
            <person name="Meyerdierks A."/>
            <person name="Storesund J.E."/>
            <person name="Kallscheuer N."/>
            <person name="Luecker S."/>
            <person name="Lage O.M."/>
            <person name="Pohl T."/>
            <person name="Merkel B.J."/>
            <person name="Hornburger P."/>
            <person name="Mueller R.-W."/>
            <person name="Bruemmer F."/>
            <person name="Labrenz M."/>
            <person name="Spormann A.M."/>
            <person name="Op den Camp H."/>
            <person name="Overmann J."/>
            <person name="Amann R."/>
            <person name="Jetten M.S.M."/>
            <person name="Mascher T."/>
            <person name="Medema M.H."/>
            <person name="Devos D.P."/>
            <person name="Kaster A.-K."/>
            <person name="Ovreas L."/>
            <person name="Rohde M."/>
            <person name="Galperin M.Y."/>
            <person name="Jogler C."/>
        </authorList>
    </citation>
    <scope>NUCLEOTIDE SEQUENCE [LARGE SCALE GENOMIC DNA]</scope>
    <source>
        <strain evidence="3 4">Pla110</strain>
    </source>
</reference>
<dbReference type="KEGG" id="plon:Pla110_13270"/>
<keyword evidence="4" id="KW-1185">Reference proteome</keyword>
<gene>
    <name evidence="3" type="ORF">Pla110_13270</name>
</gene>
<feature type="domain" description="Helix-turn-helix" evidence="2">
    <location>
        <begin position="23"/>
        <end position="72"/>
    </location>
</feature>